<dbReference type="InterPro" id="IPR029468">
    <property type="entry name" value="O-ag_pol_Wzy"/>
</dbReference>
<feature type="transmembrane region" description="Helical" evidence="1">
    <location>
        <begin position="159"/>
        <end position="180"/>
    </location>
</feature>
<keyword evidence="1" id="KW-1133">Transmembrane helix</keyword>
<dbReference type="Proteomes" id="UP000663970">
    <property type="component" value="Unassembled WGS sequence"/>
</dbReference>
<feature type="transmembrane region" description="Helical" evidence="1">
    <location>
        <begin position="6"/>
        <end position="25"/>
    </location>
</feature>
<dbReference type="Pfam" id="PF14296">
    <property type="entry name" value="O-ag_pol_Wzy"/>
    <property type="match status" value="1"/>
</dbReference>
<proteinExistence type="predicted"/>
<evidence type="ECO:0000313" key="3">
    <source>
        <dbReference type="Proteomes" id="UP000663970"/>
    </source>
</evidence>
<organism evidence="2 3">
    <name type="scientific">Halobacillus kuroshimensis</name>
    <dbReference type="NCBI Taxonomy" id="302481"/>
    <lineage>
        <taxon>Bacteria</taxon>
        <taxon>Bacillati</taxon>
        <taxon>Bacillota</taxon>
        <taxon>Bacilli</taxon>
        <taxon>Bacillales</taxon>
        <taxon>Bacillaceae</taxon>
        <taxon>Halobacillus</taxon>
    </lineage>
</organism>
<feature type="transmembrane region" description="Helical" evidence="1">
    <location>
        <begin position="111"/>
        <end position="133"/>
    </location>
</feature>
<evidence type="ECO:0000313" key="2">
    <source>
        <dbReference type="EMBL" id="MBN8235142.1"/>
    </source>
</evidence>
<feature type="transmembrane region" description="Helical" evidence="1">
    <location>
        <begin position="380"/>
        <end position="413"/>
    </location>
</feature>
<feature type="transmembrane region" description="Helical" evidence="1">
    <location>
        <begin position="32"/>
        <end position="52"/>
    </location>
</feature>
<protein>
    <submittedName>
        <fullName evidence="2">O-antigen polysaccharide polymerase Wzy</fullName>
    </submittedName>
</protein>
<keyword evidence="1" id="KW-0472">Membrane</keyword>
<sequence>MVDLINFLTLIWVSIWFVRACYDIIKGKNNTILFAIIVFYVFFAIPIALDFLYGKPFYKYYPGFELSKKDNLTTIIYCFYISFIPLLWWITGKKRKKDGKSKKQLNFREVILYKPLRILLILMMTSPLIFWVFSPEPFFYSNYAAILTNDFVSKEVHSYHTLISLVTILSVMSGCALLLIKDKISTIDLITIFPWLFISVWLNGKRAIVIIVFLLIGYALWSKGILKSWRFLISVLLAVLLVTLYSSMYQENVRYKNTSISSEQEYTNFRVDYGRDDVTKMTIYSELYDDGMKILDYRGQSTLYNFFMFIPRDWWQAKPWPYAVYFTSEMLYMEPSFIGWGMTTSWLEEAIANFSWFGMLIGPLLISFMCRLGDSMNNPLISALTVLVISLLLVVQLAAFAPLMILWILLILWSKTLNITTKPTLSNKKIYN</sequence>
<dbReference type="EMBL" id="JAEKJY010000002">
    <property type="protein sequence ID" value="MBN8235142.1"/>
    <property type="molecule type" value="Genomic_DNA"/>
</dbReference>
<feature type="transmembrane region" description="Helical" evidence="1">
    <location>
        <begin position="72"/>
        <end position="90"/>
    </location>
</feature>
<feature type="transmembrane region" description="Helical" evidence="1">
    <location>
        <begin position="192"/>
        <end position="216"/>
    </location>
</feature>
<comment type="caution">
    <text evidence="2">The sequence shown here is derived from an EMBL/GenBank/DDBJ whole genome shotgun (WGS) entry which is preliminary data.</text>
</comment>
<feature type="transmembrane region" description="Helical" evidence="1">
    <location>
        <begin position="350"/>
        <end position="368"/>
    </location>
</feature>
<gene>
    <name evidence="2" type="primary">wzy</name>
    <name evidence="2" type="ORF">JF544_07755</name>
</gene>
<keyword evidence="3" id="KW-1185">Reference proteome</keyword>
<dbReference type="RefSeq" id="WP_206933255.1">
    <property type="nucleotide sequence ID" value="NZ_JAEKJY010000002.1"/>
</dbReference>
<accession>A0ABS3DUY2</accession>
<keyword evidence="1" id="KW-0812">Transmembrane</keyword>
<evidence type="ECO:0000256" key="1">
    <source>
        <dbReference type="SAM" id="Phobius"/>
    </source>
</evidence>
<name>A0ABS3DUY2_9BACI</name>
<feature type="transmembrane region" description="Helical" evidence="1">
    <location>
        <begin position="228"/>
        <end position="246"/>
    </location>
</feature>
<reference evidence="2 3" key="1">
    <citation type="submission" date="2020-12" db="EMBL/GenBank/DDBJ databases">
        <title>Oil enriched cultivation method for isolating marine PHA-producing bacteria.</title>
        <authorList>
            <person name="Zheng W."/>
            <person name="Yu S."/>
            <person name="Huang Y."/>
        </authorList>
    </citation>
    <scope>NUCLEOTIDE SEQUENCE [LARGE SCALE GENOMIC DNA]</scope>
    <source>
        <strain evidence="2 3">SY-2-6</strain>
    </source>
</reference>